<reference evidence="4" key="1">
    <citation type="submission" date="2019-01" db="EMBL/GenBank/DDBJ databases">
        <authorList>
            <person name="Lista F."/>
            <person name="Anselmo A."/>
        </authorList>
    </citation>
    <scope>NUCLEOTIDE SEQUENCE</scope>
    <source>
        <strain evidence="4">3S</strain>
    </source>
</reference>
<dbReference type="RefSeq" id="WP_004111627.1">
    <property type="nucleotide sequence ID" value="NZ_BIJU01000033.1"/>
</dbReference>
<dbReference type="GO" id="GO:0003677">
    <property type="term" value="F:DNA binding"/>
    <property type="evidence" value="ECO:0007669"/>
    <property type="project" value="UniProtKB-KW"/>
</dbReference>
<dbReference type="EMBL" id="CAAHDG010000001">
    <property type="protein sequence ID" value="VGM24836.1"/>
    <property type="molecule type" value="Genomic_DNA"/>
</dbReference>
<evidence type="ECO:0000313" key="5">
    <source>
        <dbReference type="EMBL" id="VGM24836.1"/>
    </source>
</evidence>
<dbReference type="Pfam" id="PF07508">
    <property type="entry name" value="Recombinase"/>
    <property type="match status" value="1"/>
</dbReference>
<proteinExistence type="predicted"/>
<keyword evidence="1" id="KW-0238">DNA-binding</keyword>
<feature type="domain" description="Resolvase/invertase-type recombinase catalytic" evidence="3">
    <location>
        <begin position="4"/>
        <end position="163"/>
    </location>
</feature>
<dbReference type="InterPro" id="IPR050639">
    <property type="entry name" value="SSR_resolvase"/>
</dbReference>
<evidence type="ECO:0000256" key="1">
    <source>
        <dbReference type="ARBA" id="ARBA00023125"/>
    </source>
</evidence>
<dbReference type="PANTHER" id="PTHR30461:SF2">
    <property type="entry name" value="SERINE RECOMBINASE PINE-RELATED"/>
    <property type="match status" value="1"/>
</dbReference>
<evidence type="ECO:0000256" key="2">
    <source>
        <dbReference type="ARBA" id="ARBA00023172"/>
    </source>
</evidence>
<dbReference type="SUPFAM" id="SSF53041">
    <property type="entry name" value="Resolvase-like"/>
    <property type="match status" value="1"/>
</dbReference>
<dbReference type="Gene3D" id="3.40.50.1390">
    <property type="entry name" value="Resolvase, N-terminal catalytic domain"/>
    <property type="match status" value="1"/>
</dbReference>
<dbReference type="InterPro" id="IPR036162">
    <property type="entry name" value="Resolvase-like_N_sf"/>
</dbReference>
<sequence length="587" mass="66868">MPQLYSYIRWSSERQQKGTTRQRQVIGAKEFAIANGLELVEIEDPGVSAFRGKNTTHGKLGDFIDAVRQGAIPPDSWLYVENLDRLTRQEVTTAQKLFIELLDLGLTLVTGMDKRVYTLESVNKNPTDLMISLLLFSRANEESKTKQARTIGNVESLIERHRQGLPVNIKSCGKHPFWIDDSGSQYESVKRHAIYWEIAREAIELFLSGYGIYKVKRFLDEKYPNGLNGKEWGYQVLKKMRESRALIGERQINIGSHTYTLRDYYPCLCKNEVEFLHLQELKGQNSYKSKKNPLKEQIKLLSGLAILRCSKCGGTMSSFMNKGKPRYICLNGRHLQKGCVGWSLTAPLVDHCVIIALLMGYMDANRKERQDTSDISALIEAKNTSVGELNVSITNLVAVIEAGVNVSELASRLKVLSTERETFLKEIERLKERKALIDSKGSFEVSMMDFINLIHWNVFSDYAHESRDKIRSTINKIIEHVIIDKTDGCITIKIKCRGSDEQLIFCGIGRKPHWKFDIALYVEQDTDGDTTFEEKSILPMANQLMEEATKQFALIREGYISYFDKICKILAAIGYPNIDGSAFWPNR</sequence>
<evidence type="ECO:0000313" key="4">
    <source>
        <dbReference type="EMBL" id="TCX91279.1"/>
    </source>
</evidence>
<gene>
    <name evidence="4" type="ORF">ETF13_10865</name>
    <name evidence="5" type="ORF">SAMEA4873561_00287</name>
</gene>
<dbReference type="GO" id="GO:0000150">
    <property type="term" value="F:DNA strand exchange activity"/>
    <property type="evidence" value="ECO:0007669"/>
    <property type="project" value="InterPro"/>
</dbReference>
<evidence type="ECO:0000259" key="3">
    <source>
        <dbReference type="SMART" id="SM00857"/>
    </source>
</evidence>
<dbReference type="SMART" id="SM00857">
    <property type="entry name" value="Resolvase"/>
    <property type="match status" value="1"/>
</dbReference>
<dbReference type="EMBL" id="SDCT01000013">
    <property type="protein sequence ID" value="TCX91279.1"/>
    <property type="molecule type" value="Genomic_DNA"/>
</dbReference>
<name>A0A483MV32_KLEPN</name>
<dbReference type="AlphaFoldDB" id="A0A483MV32"/>
<accession>A0A483MV32</accession>
<reference evidence="5" key="2">
    <citation type="submission" date="2019-03" db="EMBL/GenBank/DDBJ databases">
        <authorList>
            <consortium name="Pathogen Informatics"/>
        </authorList>
    </citation>
    <scope>NUCLEOTIDE SEQUENCE</scope>
    <source>
        <strain evidence="5">5012STDY7626360</strain>
    </source>
</reference>
<dbReference type="InterPro" id="IPR011109">
    <property type="entry name" value="DNA_bind_recombinase_dom"/>
</dbReference>
<dbReference type="Pfam" id="PF00239">
    <property type="entry name" value="Resolvase"/>
    <property type="match status" value="1"/>
</dbReference>
<protein>
    <submittedName>
        <fullName evidence="4">Recombinase family protein</fullName>
    </submittedName>
    <submittedName>
        <fullName evidence="5">Resolvase</fullName>
    </submittedName>
</protein>
<keyword evidence="2" id="KW-0233">DNA recombination</keyword>
<dbReference type="CDD" id="cd00338">
    <property type="entry name" value="Ser_Recombinase"/>
    <property type="match status" value="1"/>
</dbReference>
<dbReference type="PANTHER" id="PTHR30461">
    <property type="entry name" value="DNA-INVERTASE FROM LAMBDOID PROPHAGE"/>
    <property type="match status" value="1"/>
</dbReference>
<organism evidence="4">
    <name type="scientific">Klebsiella pneumoniae</name>
    <dbReference type="NCBI Taxonomy" id="573"/>
    <lineage>
        <taxon>Bacteria</taxon>
        <taxon>Pseudomonadati</taxon>
        <taxon>Pseudomonadota</taxon>
        <taxon>Gammaproteobacteria</taxon>
        <taxon>Enterobacterales</taxon>
        <taxon>Enterobacteriaceae</taxon>
        <taxon>Klebsiella/Raoultella group</taxon>
        <taxon>Klebsiella</taxon>
        <taxon>Klebsiella pneumoniae complex</taxon>
    </lineage>
</organism>
<dbReference type="InterPro" id="IPR006119">
    <property type="entry name" value="Resolv_N"/>
</dbReference>